<proteinExistence type="predicted"/>
<comment type="caution">
    <text evidence="1">The sequence shown here is derived from an EMBL/GenBank/DDBJ whole genome shotgun (WGS) entry which is preliminary data.</text>
</comment>
<dbReference type="EMBL" id="JASAOG010000114">
    <property type="protein sequence ID" value="KAK0050419.1"/>
    <property type="molecule type" value="Genomic_DNA"/>
</dbReference>
<keyword evidence="2" id="KW-1185">Reference proteome</keyword>
<evidence type="ECO:0000313" key="2">
    <source>
        <dbReference type="Proteomes" id="UP001233172"/>
    </source>
</evidence>
<dbReference type="AlphaFoldDB" id="A0AAD8F547"/>
<evidence type="ECO:0000313" key="1">
    <source>
        <dbReference type="EMBL" id="KAK0050419.1"/>
    </source>
</evidence>
<reference evidence="1" key="2">
    <citation type="submission" date="2023-04" db="EMBL/GenBank/DDBJ databases">
        <authorList>
            <person name="Bu L."/>
            <person name="Lu L."/>
            <person name="Laidemitt M.R."/>
            <person name="Zhang S.M."/>
            <person name="Mutuku M."/>
            <person name="Mkoji G."/>
            <person name="Steinauer M."/>
            <person name="Loker E.S."/>
        </authorList>
    </citation>
    <scope>NUCLEOTIDE SEQUENCE</scope>
    <source>
        <strain evidence="1">KasaAsao</strain>
        <tissue evidence="1">Whole Snail</tissue>
    </source>
</reference>
<gene>
    <name evidence="1" type="ORF">Bpfe_020112</name>
</gene>
<sequence>YEIYESTHFCKFFKNNSQEYLASTFPISSETVCKDNLIFYTHFLTIYHC</sequence>
<reference evidence="1" key="1">
    <citation type="journal article" date="2023" name="PLoS Negl. Trop. Dis.">
        <title>A genome sequence for Biomphalaria pfeifferi, the major vector snail for the human-infecting parasite Schistosoma mansoni.</title>
        <authorList>
            <person name="Bu L."/>
            <person name="Lu L."/>
            <person name="Laidemitt M.R."/>
            <person name="Zhang S.M."/>
            <person name="Mutuku M."/>
            <person name="Mkoji G."/>
            <person name="Steinauer M."/>
            <person name="Loker E.S."/>
        </authorList>
    </citation>
    <scope>NUCLEOTIDE SEQUENCE</scope>
    <source>
        <strain evidence="1">KasaAsao</strain>
    </source>
</reference>
<name>A0AAD8F547_BIOPF</name>
<organism evidence="1 2">
    <name type="scientific">Biomphalaria pfeifferi</name>
    <name type="common">Bloodfluke planorb</name>
    <name type="synonym">Freshwater snail</name>
    <dbReference type="NCBI Taxonomy" id="112525"/>
    <lineage>
        <taxon>Eukaryota</taxon>
        <taxon>Metazoa</taxon>
        <taxon>Spiralia</taxon>
        <taxon>Lophotrochozoa</taxon>
        <taxon>Mollusca</taxon>
        <taxon>Gastropoda</taxon>
        <taxon>Heterobranchia</taxon>
        <taxon>Euthyneura</taxon>
        <taxon>Panpulmonata</taxon>
        <taxon>Hygrophila</taxon>
        <taxon>Lymnaeoidea</taxon>
        <taxon>Planorbidae</taxon>
        <taxon>Biomphalaria</taxon>
    </lineage>
</organism>
<accession>A0AAD8F547</accession>
<dbReference type="Proteomes" id="UP001233172">
    <property type="component" value="Unassembled WGS sequence"/>
</dbReference>
<protein>
    <submittedName>
        <fullName evidence="1">Isoprenoid synthase domain-containing protein-like X3</fullName>
    </submittedName>
</protein>
<feature type="non-terminal residue" evidence="1">
    <location>
        <position position="1"/>
    </location>
</feature>